<keyword evidence="2" id="KW-1185">Reference proteome</keyword>
<name>A0ACC3N1V4_9PEZI</name>
<reference evidence="1" key="1">
    <citation type="submission" date="2023-07" db="EMBL/GenBank/DDBJ databases">
        <title>Black Yeasts Isolated from many extreme environments.</title>
        <authorList>
            <person name="Coleine C."/>
            <person name="Stajich J.E."/>
            <person name="Selbmann L."/>
        </authorList>
    </citation>
    <scope>NUCLEOTIDE SEQUENCE</scope>
    <source>
        <strain evidence="1">CCFEE 5714</strain>
    </source>
</reference>
<evidence type="ECO:0000313" key="1">
    <source>
        <dbReference type="EMBL" id="KAK3708443.1"/>
    </source>
</evidence>
<sequence>MCFQHYEYYPCGHVNVQEGECELAVDHPFYIKVACPEYQIARFVRNGGCGLGGYYCRRCRDGEFLDGIHANLDSAQLELARVEDRLASQKQVYVRIMASADAAGVSTELRKKHPSYQSLTATITQLFQQRNFLGDVRARCLMTIQEGMNFYKLYAEQGVIRAGRRDFIDYVNHLRGNAVVTAQVIDASNYNPGGPRSLPTTNQMPTPCFQQMPVEYNIHARANMCYGAVKLTQNSHPTFEATRELPAGGGRLAQPTTHLAGKRGRQARRMIDDEPDIGLQIKHAGTFVSPKKARAQKDSSSVRRSTRVRNKKISYAESEGSSIHSREQSPAKSDISTFSPPKSDQSGSPAKSERMHRRALKETRDEVDQLNKTRMRRGGSSLGNMIDGWKKRSGRVEGEGRLGHRVLAEGNGTNSNSLEQQRVGRYDTVSPPSRQSSSTVMPQGPSLGPPFGRIGPEIWPAQQPSQGGVQARTPTRRGPPGLSPFGPNMGPPPSMPNFLTPTVPSTQMHPAAGTAHADFLLNPARTATPGPTPQNLFGHYAGRSMSIGALHRPVQFQNHAPNLQPPQVPPNRQWLINTPAFLMQAGCTPVSQTPQATAESLDTRELRSDSALGMTPNETFTLPSQVPVDTNYQGMRRNFGPATELTPPAVGDYDTTIAEPKKRALRASSPGPCRNKRMRLSLPGEDATPNIYDKPLPFGQTVAVSSPSKMPPQQIERGYIEGDPQSPSSSYNAAATPAPILTPAAQMYIPSQQAAGTEEHYDEEAENSDELPGEAQYTTDGVGMPFSEIDWGDLLQDDWVE</sequence>
<comment type="caution">
    <text evidence="1">The sequence shown here is derived from an EMBL/GenBank/DDBJ whole genome shotgun (WGS) entry which is preliminary data.</text>
</comment>
<evidence type="ECO:0000313" key="2">
    <source>
        <dbReference type="Proteomes" id="UP001281147"/>
    </source>
</evidence>
<proteinExistence type="predicted"/>
<protein>
    <submittedName>
        <fullName evidence="1">Uncharacterized protein</fullName>
    </submittedName>
</protein>
<dbReference type="Proteomes" id="UP001281147">
    <property type="component" value="Unassembled WGS sequence"/>
</dbReference>
<dbReference type="EMBL" id="JAUTXU010000101">
    <property type="protein sequence ID" value="KAK3708443.1"/>
    <property type="molecule type" value="Genomic_DNA"/>
</dbReference>
<organism evidence="1 2">
    <name type="scientific">Vermiconidia calcicola</name>
    <dbReference type="NCBI Taxonomy" id="1690605"/>
    <lineage>
        <taxon>Eukaryota</taxon>
        <taxon>Fungi</taxon>
        <taxon>Dikarya</taxon>
        <taxon>Ascomycota</taxon>
        <taxon>Pezizomycotina</taxon>
        <taxon>Dothideomycetes</taxon>
        <taxon>Dothideomycetidae</taxon>
        <taxon>Mycosphaerellales</taxon>
        <taxon>Extremaceae</taxon>
        <taxon>Vermiconidia</taxon>
    </lineage>
</organism>
<gene>
    <name evidence="1" type="ORF">LTR37_011539</name>
</gene>
<accession>A0ACC3N1V4</accession>